<proteinExistence type="predicted"/>
<accession>A0A3M7P355</accession>
<reference evidence="1 2" key="1">
    <citation type="journal article" date="2018" name="Sci. Rep.">
        <title>Genomic signatures of local adaptation to the degree of environmental predictability in rotifers.</title>
        <authorList>
            <person name="Franch-Gras L."/>
            <person name="Hahn C."/>
            <person name="Garcia-Roger E.M."/>
            <person name="Carmona M.J."/>
            <person name="Serra M."/>
            <person name="Gomez A."/>
        </authorList>
    </citation>
    <scope>NUCLEOTIDE SEQUENCE [LARGE SCALE GENOMIC DNA]</scope>
    <source>
        <strain evidence="1">HYR1</strain>
    </source>
</reference>
<keyword evidence="2" id="KW-1185">Reference proteome</keyword>
<dbReference type="Proteomes" id="UP000276133">
    <property type="component" value="Unassembled WGS sequence"/>
</dbReference>
<protein>
    <submittedName>
        <fullName evidence="1">Uncharacterized protein</fullName>
    </submittedName>
</protein>
<evidence type="ECO:0000313" key="1">
    <source>
        <dbReference type="EMBL" id="RMZ93443.1"/>
    </source>
</evidence>
<gene>
    <name evidence="1" type="ORF">BpHYR1_022737</name>
</gene>
<dbReference type="AlphaFoldDB" id="A0A3M7P355"/>
<name>A0A3M7P355_BRAPC</name>
<evidence type="ECO:0000313" key="2">
    <source>
        <dbReference type="Proteomes" id="UP000276133"/>
    </source>
</evidence>
<comment type="caution">
    <text evidence="1">The sequence shown here is derived from an EMBL/GenBank/DDBJ whole genome shotgun (WGS) entry which is preliminary data.</text>
</comment>
<dbReference type="EMBL" id="REGN01013806">
    <property type="protein sequence ID" value="RMZ93443.1"/>
    <property type="molecule type" value="Genomic_DNA"/>
</dbReference>
<sequence>MLLRMNQIMNLKIAEALMSFGIIRIKNENEKLFKIDNQLNKFDLINVDFKVFSSKSFYYLIHRGNVDLIECLLENDNYLYANNFYSKIDKQLTIFFKNLCFENSQKEEKISIANAWNI</sequence>
<organism evidence="1 2">
    <name type="scientific">Brachionus plicatilis</name>
    <name type="common">Marine rotifer</name>
    <name type="synonym">Brachionus muelleri</name>
    <dbReference type="NCBI Taxonomy" id="10195"/>
    <lineage>
        <taxon>Eukaryota</taxon>
        <taxon>Metazoa</taxon>
        <taxon>Spiralia</taxon>
        <taxon>Gnathifera</taxon>
        <taxon>Rotifera</taxon>
        <taxon>Eurotatoria</taxon>
        <taxon>Monogononta</taxon>
        <taxon>Pseudotrocha</taxon>
        <taxon>Ploima</taxon>
        <taxon>Brachionidae</taxon>
        <taxon>Brachionus</taxon>
    </lineage>
</organism>